<dbReference type="GeneID" id="4643034"/>
<evidence type="ECO:0000313" key="1">
    <source>
        <dbReference type="EMBL" id="ABL76040.1"/>
    </source>
</evidence>
<dbReference type="KEGG" id="vg:4643034"/>
<dbReference type="EMBL" id="EF125867">
    <property type="protein sequence ID" value="ABL76040.1"/>
    <property type="molecule type" value="Genomic_DNA"/>
</dbReference>
<proteinExistence type="predicted"/>
<organism evidence="1 2">
    <name type="scientific">Maruca vitrata nucleopolyhedrovirus</name>
    <dbReference type="NCBI Taxonomy" id="1307954"/>
    <lineage>
        <taxon>Viruses</taxon>
        <taxon>Viruses incertae sedis</taxon>
        <taxon>Naldaviricetes</taxon>
        <taxon>Lefavirales</taxon>
        <taxon>Baculoviridae</taxon>
        <taxon>Alphabaculovirus</taxon>
        <taxon>Alphabaculovirus mavitratae</taxon>
    </lineage>
</organism>
<dbReference type="RefSeq" id="YP_950818.1">
    <property type="nucleotide sequence ID" value="NC_008725.1"/>
</dbReference>
<reference evidence="1 2" key="1">
    <citation type="journal article" date="2008" name="J. Gen. Virol.">
        <title>Genomic and host range studies of Maruca vitrata nucleopolyhedrovirus.</title>
        <authorList>
            <person name="Chen Y.R."/>
            <person name="Wu C.Y."/>
            <person name="Lee S.T."/>
            <person name="Wu Y.J."/>
            <person name="Lo C.F."/>
            <person name="Tsai M.F."/>
            <person name="Wang C.H."/>
        </authorList>
    </citation>
    <scope>NUCLEOTIDE SEQUENCE [LARGE SCALE GENOMIC DNA]</scope>
</reference>
<keyword evidence="2" id="KW-1185">Reference proteome</keyword>
<evidence type="ECO:0000313" key="2">
    <source>
        <dbReference type="Proteomes" id="UP000214542"/>
    </source>
</evidence>
<dbReference type="Proteomes" id="UP000214542">
    <property type="component" value="Segment"/>
</dbReference>
<protein>
    <submittedName>
        <fullName evidence="1">Mv-ORF88 peptide</fullName>
    </submittedName>
</protein>
<sequence>MSKYTLLQKMIISELLFLNDNVNYAINKLFSEDQANGELHKLLTVLLNYKKSNENSNIKFDIKILSFMLENKDKIDIIHFDNIKSYVQSATLNLFEEHNRSLNDYSTELSILLEDGNENLVPNISDIDNIKLSHMQLARLLCYTAVVESRNSKPWKEIFNDDTNKLTDSFFKHVINILNMIKSNQASIVHNVSVVYHFNTNQINLQNKLKPRSITIETVDRDKYENKHSDIEVCYIVNNNLHPKDVNSQHGLMCSSFVELNVLPFCLYNDTLPDDQSMSVFNLYKFEQKSATKPSRLGNVMLVNSLIDKPITRETIVNVIDSYHNACQNLKRLGHRVVGDYRAYEHNYKLAALDFIILMLVTSVTHRTLKYNMLNVHERMFQELKTVVCKHNAAKLYDILINYDINKEPLNNFRYNYEGL</sequence>
<accession>A1YRF0</accession>
<dbReference type="OrthoDB" id="5027at10239"/>
<name>A1YRF0_9ABAC</name>